<dbReference type="InterPro" id="IPR016024">
    <property type="entry name" value="ARM-type_fold"/>
</dbReference>
<dbReference type="Proteomes" id="UP000226525">
    <property type="component" value="Unassembled WGS sequence"/>
</dbReference>
<dbReference type="EMBL" id="NZEX01000187">
    <property type="protein sequence ID" value="MAH64767.1"/>
    <property type="molecule type" value="Genomic_DNA"/>
</dbReference>
<protein>
    <submittedName>
        <fullName evidence="1">Bilin biosynthesis protein CpeY</fullName>
    </submittedName>
</protein>
<reference evidence="2" key="1">
    <citation type="submission" date="2017-09" db="EMBL/GenBank/DDBJ databases">
        <title>The Reconstruction of 2,631 Draft Metagenome-Assembled Genomes from the Global Oceans.</title>
        <authorList>
            <person name="Tully B.J."/>
            <person name="Graham E.D."/>
            <person name="Heidelberg J.F."/>
        </authorList>
    </citation>
    <scope>NUCLEOTIDE SEQUENCE [LARGE SCALE GENOMIC DNA]</scope>
</reference>
<sequence length="446" mass="50064">MTGAFDNIHPGLTCESAYRILRSDANDLTCQSDFYMATSHLINFPGPETESSLLEFLKRPASEKSIAHAQRKAVEVIARLGIRKAQAQIGDCLDSDDVYLVENAAWALGQLDCQDHHLHDKMIRLLDDAPPNSRVLIQALAKLEVRSAVPALLKLCDDPRPSVRGAAIAAVARLQGPSGDLGILVEHLYLKNQMDRQSAVQDIIDSGAVELLSDVIEAPISPSFKIRAVRNLLDLENTTNSKHDAVSMIDRLFLDESDEIVVLHRYEDKLQPELLVQGLFHPDFSMCYLAMQTLEKHNVEILWPLLLEKWQSDAHNDYGAHYFFIQLFGRLKGWSESALQSIKDILEEAMVDPRPQFRKSVPTSILSFARVFPDLFSDRLGDRLISGNMADSWQVKYAVLLSLEKYCRQDEQSKYLSYVGNLAESDGDSFVRLKAESLQQNIISLG</sequence>
<organism evidence="1 2">
    <name type="scientific">SAR324 cluster bacterium</name>
    <dbReference type="NCBI Taxonomy" id="2024889"/>
    <lineage>
        <taxon>Bacteria</taxon>
        <taxon>Deltaproteobacteria</taxon>
        <taxon>SAR324 cluster</taxon>
    </lineage>
</organism>
<dbReference type="InterPro" id="IPR011989">
    <property type="entry name" value="ARM-like"/>
</dbReference>
<name>A0A2D6YNL1_9DELT</name>
<comment type="caution">
    <text evidence="1">The sequence shown here is derived from an EMBL/GenBank/DDBJ whole genome shotgun (WGS) entry which is preliminary data.</text>
</comment>
<evidence type="ECO:0000313" key="1">
    <source>
        <dbReference type="EMBL" id="MAH64767.1"/>
    </source>
</evidence>
<dbReference type="SUPFAM" id="SSF48371">
    <property type="entry name" value="ARM repeat"/>
    <property type="match status" value="1"/>
</dbReference>
<evidence type="ECO:0000313" key="2">
    <source>
        <dbReference type="Proteomes" id="UP000226525"/>
    </source>
</evidence>
<gene>
    <name evidence="1" type="ORF">CMN54_15260</name>
</gene>
<proteinExistence type="predicted"/>
<dbReference type="Pfam" id="PF13646">
    <property type="entry name" value="HEAT_2"/>
    <property type="match status" value="1"/>
</dbReference>
<dbReference type="AlphaFoldDB" id="A0A2D6YNL1"/>
<dbReference type="Gene3D" id="1.25.10.10">
    <property type="entry name" value="Leucine-rich Repeat Variant"/>
    <property type="match status" value="1"/>
</dbReference>
<accession>A0A2D6YNL1</accession>